<dbReference type="SMART" id="SM00579">
    <property type="entry name" value="FBD"/>
    <property type="match status" value="1"/>
</dbReference>
<dbReference type="AlphaFoldDB" id="A0AAD4XGG0"/>
<dbReference type="Pfam" id="PF08387">
    <property type="entry name" value="FBD"/>
    <property type="match status" value="1"/>
</dbReference>
<dbReference type="SUPFAM" id="SSF52047">
    <property type="entry name" value="RNI-like"/>
    <property type="match status" value="1"/>
</dbReference>
<dbReference type="PANTHER" id="PTHR31900">
    <property type="entry name" value="F-BOX/RNI SUPERFAMILY PROTEIN-RELATED"/>
    <property type="match status" value="1"/>
</dbReference>
<reference evidence="2" key="1">
    <citation type="submission" date="2022-04" db="EMBL/GenBank/DDBJ databases">
        <title>A functionally conserved STORR gene fusion in Papaver species that diverged 16.8 million years ago.</title>
        <authorList>
            <person name="Catania T."/>
        </authorList>
    </citation>
    <scope>NUCLEOTIDE SEQUENCE</scope>
    <source>
        <strain evidence="2">S-188037</strain>
    </source>
</reference>
<dbReference type="InterPro" id="IPR055411">
    <property type="entry name" value="LRR_FXL15/At3g58940/PEG3-like"/>
</dbReference>
<dbReference type="InterPro" id="IPR006566">
    <property type="entry name" value="FBD"/>
</dbReference>
<sequence>TSDIETFVLYWDNKSNEIAKHLNSWILAALSHNVQVLHIEIRCNSTLTFKLPHQLFISQSLTDLTLDFDGGMLASNIFLPDSMRLPRLKSLALYSFTGGEGLMWLLSSCPVLSILIIRDMWVRDDDEGINVDCHEIKHLEIINTNTCVSFMAKIIKLSTPNLTSFICEDYMLQDYSLENLSSLVTANIHMMKEGAFDDHNEDERLPERMIIFLIGLHNVKELTLSPADFLQVVSEVPNLMECQSPHFHNLRSLTLEMCFTKRCLRTLTWLLKTSPYIEALFLTSEEFDEAEDGEVDSLVPLPFTLSGLKVIEIREFKGCDIEIEFLELVLTHAVVLEKMDLFFSAGENLLTLSDREKKIRRKLEAIPRVSSSFTMKFSK</sequence>
<protein>
    <recommendedName>
        <fullName evidence="1">FBD domain-containing protein</fullName>
    </recommendedName>
</protein>
<proteinExistence type="predicted"/>
<dbReference type="Proteomes" id="UP001202328">
    <property type="component" value="Unassembled WGS sequence"/>
</dbReference>
<gene>
    <name evidence="2" type="ORF">MKW98_029428</name>
</gene>
<keyword evidence="3" id="KW-1185">Reference proteome</keyword>
<comment type="caution">
    <text evidence="2">The sequence shown here is derived from an EMBL/GenBank/DDBJ whole genome shotgun (WGS) entry which is preliminary data.</text>
</comment>
<organism evidence="2 3">
    <name type="scientific">Papaver atlanticum</name>
    <dbReference type="NCBI Taxonomy" id="357466"/>
    <lineage>
        <taxon>Eukaryota</taxon>
        <taxon>Viridiplantae</taxon>
        <taxon>Streptophyta</taxon>
        <taxon>Embryophyta</taxon>
        <taxon>Tracheophyta</taxon>
        <taxon>Spermatophyta</taxon>
        <taxon>Magnoliopsida</taxon>
        <taxon>Ranunculales</taxon>
        <taxon>Papaveraceae</taxon>
        <taxon>Papaveroideae</taxon>
        <taxon>Papaver</taxon>
    </lineage>
</organism>
<name>A0AAD4XGG0_9MAGN</name>
<dbReference type="InterPro" id="IPR032675">
    <property type="entry name" value="LRR_dom_sf"/>
</dbReference>
<dbReference type="EMBL" id="JAJJMB010010439">
    <property type="protein sequence ID" value="KAI3908878.1"/>
    <property type="molecule type" value="Genomic_DNA"/>
</dbReference>
<evidence type="ECO:0000259" key="1">
    <source>
        <dbReference type="SMART" id="SM00579"/>
    </source>
</evidence>
<feature type="non-terminal residue" evidence="2">
    <location>
        <position position="1"/>
    </location>
</feature>
<evidence type="ECO:0000313" key="3">
    <source>
        <dbReference type="Proteomes" id="UP001202328"/>
    </source>
</evidence>
<evidence type="ECO:0000313" key="2">
    <source>
        <dbReference type="EMBL" id="KAI3908878.1"/>
    </source>
</evidence>
<dbReference type="InterPro" id="IPR050232">
    <property type="entry name" value="FBL13/AtMIF1-like"/>
</dbReference>
<dbReference type="PANTHER" id="PTHR31900:SF30">
    <property type="entry name" value="SUPERFAMILY PROTEIN, PUTATIVE-RELATED"/>
    <property type="match status" value="1"/>
</dbReference>
<accession>A0AAD4XGG0</accession>
<dbReference type="Gene3D" id="3.80.10.10">
    <property type="entry name" value="Ribonuclease Inhibitor"/>
    <property type="match status" value="1"/>
</dbReference>
<dbReference type="Pfam" id="PF24758">
    <property type="entry name" value="LRR_At5g56370"/>
    <property type="match status" value="1"/>
</dbReference>
<feature type="domain" description="FBD" evidence="1">
    <location>
        <begin position="302"/>
        <end position="378"/>
    </location>
</feature>